<accession>A0A8J6NQ24</accession>
<dbReference type="AlphaFoldDB" id="A0A8J6NQ24"/>
<organism evidence="1 2">
    <name type="scientific">Candidatus Desulfolinea nitratireducens</name>
    <dbReference type="NCBI Taxonomy" id="2841698"/>
    <lineage>
        <taxon>Bacteria</taxon>
        <taxon>Bacillati</taxon>
        <taxon>Chloroflexota</taxon>
        <taxon>Anaerolineae</taxon>
        <taxon>Anaerolineales</taxon>
        <taxon>Anaerolineales incertae sedis</taxon>
        <taxon>Candidatus Desulfolinea</taxon>
    </lineage>
</organism>
<sequence>MDNKITIIEGPPPVFEPVQDGWALGLSEGPSSLVNAVTKLRTFNGPELVERCYRSWRNFSPMYLEYRNDMGLEQETPIQAVRAVETEEGAVLLLWVYLDRDMVEFEIDLGDDENTDDDIDY</sequence>
<evidence type="ECO:0000313" key="2">
    <source>
        <dbReference type="Proteomes" id="UP000614469"/>
    </source>
</evidence>
<protein>
    <submittedName>
        <fullName evidence="1">Uncharacterized protein</fullName>
    </submittedName>
</protein>
<name>A0A8J6NQ24_9CHLR</name>
<dbReference type="Proteomes" id="UP000614469">
    <property type="component" value="Unassembled WGS sequence"/>
</dbReference>
<proteinExistence type="predicted"/>
<dbReference type="EMBL" id="JACNJN010000170">
    <property type="protein sequence ID" value="MBC8336532.1"/>
    <property type="molecule type" value="Genomic_DNA"/>
</dbReference>
<gene>
    <name evidence="1" type="ORF">H8E29_14820</name>
</gene>
<reference evidence="1 2" key="1">
    <citation type="submission" date="2020-08" db="EMBL/GenBank/DDBJ databases">
        <title>Bridging the membrane lipid divide: bacteria of the FCB group superphylum have the potential to synthesize archaeal ether lipids.</title>
        <authorList>
            <person name="Villanueva L."/>
            <person name="Von Meijenfeldt F.A.B."/>
            <person name="Westbye A.B."/>
            <person name="Yadav S."/>
            <person name="Hopmans E.C."/>
            <person name="Dutilh B.E."/>
            <person name="Sinninghe Damste J.S."/>
        </authorList>
    </citation>
    <scope>NUCLEOTIDE SEQUENCE [LARGE SCALE GENOMIC DNA]</scope>
    <source>
        <strain evidence="1">NIOZ-UU36</strain>
    </source>
</reference>
<comment type="caution">
    <text evidence="1">The sequence shown here is derived from an EMBL/GenBank/DDBJ whole genome shotgun (WGS) entry which is preliminary data.</text>
</comment>
<evidence type="ECO:0000313" key="1">
    <source>
        <dbReference type="EMBL" id="MBC8336532.1"/>
    </source>
</evidence>